<sequence>MSESYTRFLALSARNQKDVFEAAADRLDTLPSYVEKDFWVCFVLDALYKRLPEGHPQLLFKGGTALSKAYGLIRRFSEDIDLVVYRDGLGFAAERDPTNPEGISNKKRKALFDDLKNACGTYIRGDLAEALKPLLDARCSIMPDDEDSDQQTLLIEYPTLYPSTEISYVLPRVKLEAGARSALDPNATTSVMPYIAEELTDGWSFAVDNIHVIAPQRTYLEKLLILHGAFCGHRDEGRVPADSDRISRHYYDVAMITGTEIGRSALADDGLLAAVREHNLIAFRQAWKKFEEATPGSICVVPAAKLRAAIEEDYAAMQGMMLGEAPPFDWIMEQLQVAEDAINRR</sequence>
<name>A0A1N7QSV9_9RHOB</name>
<dbReference type="RefSeq" id="WP_076534709.1">
    <property type="nucleotide sequence ID" value="NZ_BMEH01000029.1"/>
</dbReference>
<protein>
    <submittedName>
        <fullName evidence="1">Nucleotidyl transferase AbiEii toxin, Type IV TA system</fullName>
    </submittedName>
</protein>
<dbReference type="EMBL" id="FTOT01000030">
    <property type="protein sequence ID" value="SIT25961.1"/>
    <property type="molecule type" value="Genomic_DNA"/>
</dbReference>
<keyword evidence="2" id="KW-1185">Reference proteome</keyword>
<gene>
    <name evidence="1" type="ORF">SAMN05421774_1301</name>
</gene>
<dbReference type="OrthoDB" id="9780929at2"/>
<dbReference type="Proteomes" id="UP000186141">
    <property type="component" value="Unassembled WGS sequence"/>
</dbReference>
<reference evidence="1 2" key="1">
    <citation type="submission" date="2017-01" db="EMBL/GenBank/DDBJ databases">
        <authorList>
            <person name="Mah S.A."/>
            <person name="Swanson W.J."/>
            <person name="Moy G.W."/>
            <person name="Vacquier V.D."/>
        </authorList>
    </citation>
    <scope>NUCLEOTIDE SEQUENCE [LARGE SCALE GENOMIC DNA]</scope>
    <source>
        <strain evidence="1 2">DSM 26375</strain>
    </source>
</reference>
<dbReference type="Pfam" id="PF08843">
    <property type="entry name" value="AbiEii"/>
    <property type="match status" value="1"/>
</dbReference>
<dbReference type="GO" id="GO:0016740">
    <property type="term" value="F:transferase activity"/>
    <property type="evidence" value="ECO:0007669"/>
    <property type="project" value="UniProtKB-KW"/>
</dbReference>
<dbReference type="AlphaFoldDB" id="A0A1N7QSV9"/>
<evidence type="ECO:0000313" key="2">
    <source>
        <dbReference type="Proteomes" id="UP000186141"/>
    </source>
</evidence>
<proteinExistence type="predicted"/>
<organism evidence="1 2">
    <name type="scientific">Gemmobacter megaterium</name>
    <dbReference type="NCBI Taxonomy" id="1086013"/>
    <lineage>
        <taxon>Bacteria</taxon>
        <taxon>Pseudomonadati</taxon>
        <taxon>Pseudomonadota</taxon>
        <taxon>Alphaproteobacteria</taxon>
        <taxon>Rhodobacterales</taxon>
        <taxon>Paracoccaceae</taxon>
        <taxon>Gemmobacter</taxon>
    </lineage>
</organism>
<accession>A0A1N7QSV9</accession>
<dbReference type="Gene3D" id="3.10.450.620">
    <property type="entry name" value="JHP933, nucleotidyltransferase-like core domain"/>
    <property type="match status" value="1"/>
</dbReference>
<evidence type="ECO:0000313" key="1">
    <source>
        <dbReference type="EMBL" id="SIT25961.1"/>
    </source>
</evidence>
<keyword evidence="1" id="KW-0808">Transferase</keyword>
<dbReference type="InterPro" id="IPR014942">
    <property type="entry name" value="AbiEii"/>
</dbReference>